<dbReference type="Pfam" id="PF11969">
    <property type="entry name" value="DcpS_C"/>
    <property type="match status" value="1"/>
</dbReference>
<evidence type="ECO:0000313" key="4">
    <source>
        <dbReference type="Proteomes" id="UP001553715"/>
    </source>
</evidence>
<proteinExistence type="predicted"/>
<dbReference type="Proteomes" id="UP001553715">
    <property type="component" value="Unassembled WGS sequence"/>
</dbReference>
<keyword evidence="4" id="KW-1185">Reference proteome</keyword>
<dbReference type="RefSeq" id="WP_366232079.1">
    <property type="nucleotide sequence ID" value="NZ_JBFBMH010000001.1"/>
</dbReference>
<dbReference type="InterPro" id="IPR001310">
    <property type="entry name" value="Histidine_triad_HIT"/>
</dbReference>
<reference evidence="3 4" key="1">
    <citation type="submission" date="2024-06" db="EMBL/GenBank/DDBJ databases">
        <title>The Natural Products Discovery Center: Release of the First 8490 Sequenced Strains for Exploring Actinobacteria Biosynthetic Diversity.</title>
        <authorList>
            <person name="Kalkreuter E."/>
            <person name="Kautsar S.A."/>
            <person name="Yang D."/>
            <person name="Bader C.D."/>
            <person name="Teijaro C.N."/>
            <person name="Fluegel L."/>
            <person name="Davis C.M."/>
            <person name="Simpson J.R."/>
            <person name="Lauterbach L."/>
            <person name="Steele A.D."/>
            <person name="Gui C."/>
            <person name="Meng S."/>
            <person name="Li G."/>
            <person name="Viehrig K."/>
            <person name="Ye F."/>
            <person name="Su P."/>
            <person name="Kiefer A.F."/>
            <person name="Nichols A."/>
            <person name="Cepeda A.J."/>
            <person name="Yan W."/>
            <person name="Fan B."/>
            <person name="Jiang Y."/>
            <person name="Adhikari A."/>
            <person name="Zheng C.-J."/>
            <person name="Schuster L."/>
            <person name="Cowan T.M."/>
            <person name="Smanski M.J."/>
            <person name="Chevrette M.G."/>
            <person name="De Carvalho L.P.S."/>
            <person name="Shen B."/>
        </authorList>
    </citation>
    <scope>NUCLEOTIDE SEQUENCE [LARGE SCALE GENOMIC DNA]</scope>
    <source>
        <strain evidence="3 4">NPDC077434</strain>
    </source>
</reference>
<protein>
    <submittedName>
        <fullName evidence="3">HIT domain-containing protein</fullName>
    </submittedName>
</protein>
<name>A0ABV3LE27_9MICO</name>
<gene>
    <name evidence="3" type="ORF">AB0301_01115</name>
</gene>
<dbReference type="PROSITE" id="PS51084">
    <property type="entry name" value="HIT_2"/>
    <property type="match status" value="1"/>
</dbReference>
<evidence type="ECO:0000259" key="2">
    <source>
        <dbReference type="PROSITE" id="PS51084"/>
    </source>
</evidence>
<dbReference type="PANTHER" id="PTHR46648:SF1">
    <property type="entry name" value="ADENOSINE 5'-MONOPHOSPHORAMIDASE HNT1"/>
    <property type="match status" value="1"/>
</dbReference>
<evidence type="ECO:0000313" key="3">
    <source>
        <dbReference type="EMBL" id="MEW1973670.1"/>
    </source>
</evidence>
<dbReference type="PANTHER" id="PTHR46648">
    <property type="entry name" value="HIT FAMILY PROTEIN 1"/>
    <property type="match status" value="1"/>
</dbReference>
<organism evidence="3 4">
    <name type="scientific">Microbacterium profundi</name>
    <dbReference type="NCBI Taxonomy" id="450380"/>
    <lineage>
        <taxon>Bacteria</taxon>
        <taxon>Bacillati</taxon>
        <taxon>Actinomycetota</taxon>
        <taxon>Actinomycetes</taxon>
        <taxon>Micrococcales</taxon>
        <taxon>Microbacteriaceae</taxon>
        <taxon>Microbacterium</taxon>
    </lineage>
</organism>
<feature type="domain" description="HIT" evidence="2">
    <location>
        <begin position="12"/>
        <end position="88"/>
    </location>
</feature>
<comment type="caution">
    <text evidence="1">Lacks conserved residue(s) required for the propagation of feature annotation.</text>
</comment>
<accession>A0ABV3LE27</accession>
<dbReference type="SUPFAM" id="SSF54197">
    <property type="entry name" value="HIT-like"/>
    <property type="match status" value="1"/>
</dbReference>
<dbReference type="InterPro" id="IPR036265">
    <property type="entry name" value="HIT-like_sf"/>
</dbReference>
<dbReference type="EMBL" id="JBFBMH010000001">
    <property type="protein sequence ID" value="MEW1973670.1"/>
    <property type="molecule type" value="Genomic_DNA"/>
</dbReference>
<dbReference type="InterPro" id="IPR011146">
    <property type="entry name" value="HIT-like"/>
</dbReference>
<comment type="caution">
    <text evidence="3">The sequence shown here is derived from an EMBL/GenBank/DDBJ whole genome shotgun (WGS) entry which is preliminary data.</text>
</comment>
<sequence length="88" mass="9218">MSHPHESSAECLFCDIDAGVVPYAKVMEDATTLAFMDIDPGSDGHLLVIPKRHSADLLEISPEDSAVTTLTVDGDAIAARALILAAAL</sequence>
<dbReference type="PRINTS" id="PR00332">
    <property type="entry name" value="HISTRIAD"/>
</dbReference>
<evidence type="ECO:0000256" key="1">
    <source>
        <dbReference type="PROSITE-ProRule" id="PRU00464"/>
    </source>
</evidence>
<dbReference type="Gene3D" id="3.30.428.10">
    <property type="entry name" value="HIT-like"/>
    <property type="match status" value="1"/>
</dbReference>